<feature type="transmembrane region" description="Helical" evidence="10">
    <location>
        <begin position="361"/>
        <end position="390"/>
    </location>
</feature>
<reference evidence="14 15" key="1">
    <citation type="journal article" date="2019" name="Int. J. Syst. Evol. Microbiol.">
        <title>The Global Catalogue of Microorganisms (GCM) 10K type strain sequencing project: providing services to taxonomists for standard genome sequencing and annotation.</title>
        <authorList>
            <consortium name="The Broad Institute Genomics Platform"/>
            <consortium name="The Broad Institute Genome Sequencing Center for Infectious Disease"/>
            <person name="Wu L."/>
            <person name="Ma J."/>
        </authorList>
    </citation>
    <scope>NUCLEOTIDE SEQUENCE [LARGE SCALE GENOMIC DNA]</scope>
    <source>
        <strain evidence="14 15">JCM 14326</strain>
    </source>
</reference>
<keyword evidence="5 11" id="KW-0732">Signal</keyword>
<evidence type="ECO:0000256" key="1">
    <source>
        <dbReference type="ARBA" id="ARBA00004651"/>
    </source>
</evidence>
<accession>A0ABN2NFG8</accession>
<dbReference type="InterPro" id="IPR032694">
    <property type="entry name" value="CopC/D"/>
</dbReference>
<name>A0ABN2NFG8_9MICO</name>
<dbReference type="InterPro" id="IPR008457">
    <property type="entry name" value="Cu-R_CopD_dom"/>
</dbReference>
<evidence type="ECO:0008006" key="16">
    <source>
        <dbReference type="Google" id="ProtNLM"/>
    </source>
</evidence>
<feature type="transmembrane region" description="Helical" evidence="10">
    <location>
        <begin position="269"/>
        <end position="287"/>
    </location>
</feature>
<evidence type="ECO:0000259" key="12">
    <source>
        <dbReference type="Pfam" id="PF04234"/>
    </source>
</evidence>
<evidence type="ECO:0000256" key="4">
    <source>
        <dbReference type="ARBA" id="ARBA00022723"/>
    </source>
</evidence>
<keyword evidence="4" id="KW-0479">Metal-binding</keyword>
<evidence type="ECO:0000256" key="9">
    <source>
        <dbReference type="SAM" id="MobiDB-lite"/>
    </source>
</evidence>
<dbReference type="Pfam" id="PF05425">
    <property type="entry name" value="CopD"/>
    <property type="match status" value="1"/>
</dbReference>
<feature type="region of interest" description="Disordered" evidence="9">
    <location>
        <begin position="135"/>
        <end position="184"/>
    </location>
</feature>
<evidence type="ECO:0000313" key="14">
    <source>
        <dbReference type="EMBL" id="GAA1864003.1"/>
    </source>
</evidence>
<organism evidence="14 15">
    <name type="scientific">Myceligenerans crystallogenes</name>
    <dbReference type="NCBI Taxonomy" id="316335"/>
    <lineage>
        <taxon>Bacteria</taxon>
        <taxon>Bacillati</taxon>
        <taxon>Actinomycetota</taxon>
        <taxon>Actinomycetes</taxon>
        <taxon>Micrococcales</taxon>
        <taxon>Promicromonosporaceae</taxon>
        <taxon>Myceligenerans</taxon>
    </lineage>
</organism>
<feature type="domain" description="CopC" evidence="12">
    <location>
        <begin position="41"/>
        <end position="134"/>
    </location>
</feature>
<feature type="transmembrane region" description="Helical" evidence="10">
    <location>
        <begin position="294"/>
        <end position="311"/>
    </location>
</feature>
<feature type="transmembrane region" description="Helical" evidence="10">
    <location>
        <begin position="192"/>
        <end position="211"/>
    </location>
</feature>
<feature type="transmembrane region" description="Helical" evidence="10">
    <location>
        <begin position="402"/>
        <end position="422"/>
    </location>
</feature>
<sequence>MLTDDAEEPRRMNSTFIARLTRALLTVALIAICTAPPAAAHTKLTTTSPGDGSMSARPVSAVILTFSLPVTPVGDAVEIHGPEGAVGAAVVRAQDGTSVTAKPAAPLTGGHYTVSWTVAAQDGHTIDGNFEFTVEGRTDRVSEKPTKEPAQDPEQEQDNSPSPHAGHDMSSMEPDHEPPPIIDASGRFGSAVMMWGWLVAAGGLAFAGLVLRGRDGNDETAVLRTVRWSGALVLVGTALRVAAQSATLTHGDLVAAASPDAIGDALTGAAGWVAGLQAVGAITVLAGTGRTIRGSAAALAGVVVAGAGFVLDGHSNMMEPRWLVLTADIIHLAAAATWVGGLVALTVVLHRHLQDDRRADTVLVAARFSVVAAASLAAVAVAGIALALTILERPDQLWTTDWGLALLGKTAVVVAVGLIGAYNHFHTIPHLTSTASRRHGRSSPGPLRRSAAPEIALMIAVVLLTGWLVGASTNA</sequence>
<evidence type="ECO:0000256" key="2">
    <source>
        <dbReference type="ARBA" id="ARBA00022475"/>
    </source>
</evidence>
<feature type="signal peptide" evidence="11">
    <location>
        <begin position="1"/>
        <end position="40"/>
    </location>
</feature>
<evidence type="ECO:0000313" key="15">
    <source>
        <dbReference type="Proteomes" id="UP001501094"/>
    </source>
</evidence>
<dbReference type="PANTHER" id="PTHR34820">
    <property type="entry name" value="INNER MEMBRANE PROTEIN YEBZ"/>
    <property type="match status" value="1"/>
</dbReference>
<dbReference type="InterPro" id="IPR014755">
    <property type="entry name" value="Cu-Rt/internalin_Ig-like"/>
</dbReference>
<evidence type="ECO:0000256" key="6">
    <source>
        <dbReference type="ARBA" id="ARBA00022989"/>
    </source>
</evidence>
<evidence type="ECO:0000256" key="8">
    <source>
        <dbReference type="ARBA" id="ARBA00023136"/>
    </source>
</evidence>
<dbReference type="PANTHER" id="PTHR34820:SF4">
    <property type="entry name" value="INNER MEMBRANE PROTEIN YEBZ"/>
    <property type="match status" value="1"/>
</dbReference>
<evidence type="ECO:0000256" key="7">
    <source>
        <dbReference type="ARBA" id="ARBA00023008"/>
    </source>
</evidence>
<feature type="transmembrane region" description="Helical" evidence="10">
    <location>
        <begin position="323"/>
        <end position="349"/>
    </location>
</feature>
<feature type="transmembrane region" description="Helical" evidence="10">
    <location>
        <begin position="231"/>
        <end position="249"/>
    </location>
</feature>
<dbReference type="Gene3D" id="2.60.40.1220">
    <property type="match status" value="1"/>
</dbReference>
<dbReference type="InterPro" id="IPR007348">
    <property type="entry name" value="CopC_dom"/>
</dbReference>
<evidence type="ECO:0000256" key="11">
    <source>
        <dbReference type="SAM" id="SignalP"/>
    </source>
</evidence>
<comment type="subcellular location">
    <subcellularLocation>
        <location evidence="1">Cell membrane</location>
        <topology evidence="1">Multi-pass membrane protein</topology>
    </subcellularLocation>
</comment>
<dbReference type="Proteomes" id="UP001501094">
    <property type="component" value="Unassembled WGS sequence"/>
</dbReference>
<evidence type="ECO:0000259" key="13">
    <source>
        <dbReference type="Pfam" id="PF05425"/>
    </source>
</evidence>
<proteinExistence type="predicted"/>
<dbReference type="Pfam" id="PF04234">
    <property type="entry name" value="CopC"/>
    <property type="match status" value="1"/>
</dbReference>
<evidence type="ECO:0000256" key="3">
    <source>
        <dbReference type="ARBA" id="ARBA00022692"/>
    </source>
</evidence>
<keyword evidence="3 10" id="KW-0812">Transmembrane</keyword>
<feature type="compositionally biased region" description="Basic and acidic residues" evidence="9">
    <location>
        <begin position="135"/>
        <end position="150"/>
    </location>
</feature>
<feature type="chain" id="PRO_5046886144" description="Copper transport protein" evidence="11">
    <location>
        <begin position="41"/>
        <end position="475"/>
    </location>
</feature>
<dbReference type="InterPro" id="IPR014756">
    <property type="entry name" value="Ig_E-set"/>
</dbReference>
<keyword evidence="7" id="KW-0186">Copper</keyword>
<feature type="transmembrane region" description="Helical" evidence="10">
    <location>
        <begin position="451"/>
        <end position="470"/>
    </location>
</feature>
<keyword evidence="6 10" id="KW-1133">Transmembrane helix</keyword>
<dbReference type="SUPFAM" id="SSF81296">
    <property type="entry name" value="E set domains"/>
    <property type="match status" value="1"/>
</dbReference>
<evidence type="ECO:0000256" key="10">
    <source>
        <dbReference type="SAM" id="Phobius"/>
    </source>
</evidence>
<keyword evidence="2" id="KW-1003">Cell membrane</keyword>
<protein>
    <recommendedName>
        <fullName evidence="16">Copper transport protein</fullName>
    </recommendedName>
</protein>
<feature type="domain" description="Copper resistance protein D" evidence="13">
    <location>
        <begin position="364"/>
        <end position="468"/>
    </location>
</feature>
<keyword evidence="15" id="KW-1185">Reference proteome</keyword>
<comment type="caution">
    <text evidence="14">The sequence shown here is derived from an EMBL/GenBank/DDBJ whole genome shotgun (WGS) entry which is preliminary data.</text>
</comment>
<keyword evidence="8 10" id="KW-0472">Membrane</keyword>
<gene>
    <name evidence="14" type="ORF">GCM10009751_22540</name>
</gene>
<evidence type="ECO:0000256" key="5">
    <source>
        <dbReference type="ARBA" id="ARBA00022729"/>
    </source>
</evidence>
<dbReference type="EMBL" id="BAAANL010000004">
    <property type="protein sequence ID" value="GAA1864003.1"/>
    <property type="molecule type" value="Genomic_DNA"/>
</dbReference>